<feature type="compositionally biased region" description="Gly residues" evidence="1">
    <location>
        <begin position="233"/>
        <end position="263"/>
    </location>
</feature>
<feature type="compositionally biased region" description="Low complexity" evidence="1">
    <location>
        <begin position="320"/>
        <end position="333"/>
    </location>
</feature>
<feature type="region of interest" description="Disordered" evidence="1">
    <location>
        <begin position="1"/>
        <end position="52"/>
    </location>
</feature>
<dbReference type="AlphaFoldDB" id="A0A6G9Z1M2"/>
<evidence type="ECO:0000313" key="3">
    <source>
        <dbReference type="Proteomes" id="UP000500953"/>
    </source>
</evidence>
<feature type="compositionally biased region" description="Polar residues" evidence="1">
    <location>
        <begin position="26"/>
        <end position="35"/>
    </location>
</feature>
<feature type="compositionally biased region" description="Gly residues" evidence="1">
    <location>
        <begin position="306"/>
        <end position="319"/>
    </location>
</feature>
<feature type="region of interest" description="Disordered" evidence="1">
    <location>
        <begin position="220"/>
        <end position="572"/>
    </location>
</feature>
<feature type="compositionally biased region" description="Basic and acidic residues" evidence="1">
    <location>
        <begin position="407"/>
        <end position="425"/>
    </location>
</feature>
<feature type="compositionally biased region" description="Low complexity" evidence="1">
    <location>
        <begin position="380"/>
        <end position="402"/>
    </location>
</feature>
<evidence type="ECO:0008006" key="4">
    <source>
        <dbReference type="Google" id="ProtNLM"/>
    </source>
</evidence>
<name>A0A6G9Z1M2_9NOCA</name>
<dbReference type="EMBL" id="CP046173">
    <property type="protein sequence ID" value="QIS18903.1"/>
    <property type="molecule type" value="Genomic_DNA"/>
</dbReference>
<feature type="compositionally biased region" description="Polar residues" evidence="1">
    <location>
        <begin position="1"/>
        <end position="11"/>
    </location>
</feature>
<evidence type="ECO:0000256" key="1">
    <source>
        <dbReference type="SAM" id="MobiDB-lite"/>
    </source>
</evidence>
<gene>
    <name evidence="2" type="ORF">F6W96_11965</name>
</gene>
<evidence type="ECO:0000313" key="2">
    <source>
        <dbReference type="EMBL" id="QIS18903.1"/>
    </source>
</evidence>
<proteinExistence type="predicted"/>
<feature type="compositionally biased region" description="Low complexity" evidence="1">
    <location>
        <begin position="497"/>
        <end position="507"/>
    </location>
</feature>
<sequence>MTSENTPQNPSVLPALFGGPIDAVTQKATTQQQNAHKNDQAIGRPGVDPPYVTNQEPPPETMTHQQIYDAAHSIDKEALSKLVDTWANSSVNITSLFQLHRMGVERALQGRWEGQTAEAGQQAAMRFAHAGEQTGQVAESAGFRLDSMYNAALAFAVAVPPVPKSTAPDPDNSGESVLPGLTSGAKDRADTTAANAARLQAIDAVNRIYLPIFPPSGQNVPALVPPPPTVNGGDSGTGGVTAGGGWGVGPGGSGSTGRGGGAPGDASGSGQQNQPQDQTSPAGADSANAPGATTPAGLAGPNTGASGAGSGAGLPGTGGTSTTPAGVSAPSQGTGLGGVGSGPSGGYFGTGGRGGSSAGGPGSSRPGLPSQGGPGGGGAAAAAARGAAAGAAGPMSPMSPGAHGRRKGEDEERSKPVPDYLKRVQPELADLPPAPTGAIGGDYATWNEPDTSPPTYRTGPAAPGFGQEAPQSAAGRYPSAAEPPRAVGNMPVRYDDPTPAAPTAASAVSYQAPASTSGTDPIAGPAETGLDHAVASPDSDVPGESGEGKPKTVTMSLEGPMMDGGRPPGTGR</sequence>
<dbReference type="RefSeq" id="WP_167486216.1">
    <property type="nucleotide sequence ID" value="NZ_CP046173.1"/>
</dbReference>
<reference evidence="2 3" key="1">
    <citation type="journal article" date="2019" name="ACS Chem. Biol.">
        <title>Identification and Mobilization of a Cryptic Antibiotic Biosynthesis Gene Locus from a Human-Pathogenic Nocardia Isolate.</title>
        <authorList>
            <person name="Herisse M."/>
            <person name="Ishida K."/>
            <person name="Porter J.L."/>
            <person name="Howden B."/>
            <person name="Hertweck C."/>
            <person name="Stinear T.P."/>
            <person name="Pidot S.J."/>
        </authorList>
    </citation>
    <scope>NUCLEOTIDE SEQUENCE [LARGE SCALE GENOMIC DNA]</scope>
    <source>
        <strain evidence="2 3">AUSMDU00012715</strain>
    </source>
</reference>
<feature type="compositionally biased region" description="Gly residues" evidence="1">
    <location>
        <begin position="370"/>
        <end position="379"/>
    </location>
</feature>
<dbReference type="Proteomes" id="UP000500953">
    <property type="component" value="Chromosome"/>
</dbReference>
<organism evidence="2 3">
    <name type="scientific">Nocardia terpenica</name>
    <dbReference type="NCBI Taxonomy" id="455432"/>
    <lineage>
        <taxon>Bacteria</taxon>
        <taxon>Bacillati</taxon>
        <taxon>Actinomycetota</taxon>
        <taxon>Actinomycetes</taxon>
        <taxon>Mycobacteriales</taxon>
        <taxon>Nocardiaceae</taxon>
        <taxon>Nocardia</taxon>
    </lineage>
</organism>
<feature type="compositionally biased region" description="Polar residues" evidence="1">
    <location>
        <begin position="271"/>
        <end position="281"/>
    </location>
</feature>
<accession>A0A6G9Z1M2</accession>
<feature type="region of interest" description="Disordered" evidence="1">
    <location>
        <begin position="164"/>
        <end position="186"/>
    </location>
</feature>
<feature type="compositionally biased region" description="Polar residues" evidence="1">
    <location>
        <begin position="508"/>
        <end position="519"/>
    </location>
</feature>
<protein>
    <recommendedName>
        <fullName evidence="4">PPE domain-containing protein</fullName>
    </recommendedName>
</protein>
<feature type="compositionally biased region" description="Gly residues" evidence="1">
    <location>
        <begin position="334"/>
        <end position="362"/>
    </location>
</feature>
<feature type="compositionally biased region" description="Low complexity" evidence="1">
    <location>
        <begin position="287"/>
        <end position="305"/>
    </location>
</feature>